<dbReference type="AlphaFoldDB" id="A0A167T980"/>
<organism evidence="4 5">
    <name type="scientific">Athelia psychrophila</name>
    <dbReference type="NCBI Taxonomy" id="1759441"/>
    <lineage>
        <taxon>Eukaryota</taxon>
        <taxon>Fungi</taxon>
        <taxon>Dikarya</taxon>
        <taxon>Basidiomycota</taxon>
        <taxon>Agaricomycotina</taxon>
        <taxon>Agaricomycetes</taxon>
        <taxon>Agaricomycetidae</taxon>
        <taxon>Atheliales</taxon>
        <taxon>Atheliaceae</taxon>
        <taxon>Athelia</taxon>
    </lineage>
</organism>
<dbReference type="InterPro" id="IPR007527">
    <property type="entry name" value="Znf_SWIM"/>
</dbReference>
<feature type="region of interest" description="Disordered" evidence="2">
    <location>
        <begin position="116"/>
        <end position="138"/>
    </location>
</feature>
<feature type="region of interest" description="Disordered" evidence="2">
    <location>
        <begin position="40"/>
        <end position="102"/>
    </location>
</feature>
<evidence type="ECO:0000313" key="5">
    <source>
        <dbReference type="Proteomes" id="UP000076532"/>
    </source>
</evidence>
<gene>
    <name evidence="4" type="ORF">FIBSPDRAFT_905615</name>
</gene>
<keyword evidence="1" id="KW-0479">Metal-binding</keyword>
<accession>A0A167T980</accession>
<evidence type="ECO:0000313" key="4">
    <source>
        <dbReference type="EMBL" id="KZP02693.1"/>
    </source>
</evidence>
<dbReference type="PROSITE" id="PS50966">
    <property type="entry name" value="ZF_SWIM"/>
    <property type="match status" value="1"/>
</dbReference>
<feature type="domain" description="SWIM-type" evidence="3">
    <location>
        <begin position="673"/>
        <end position="705"/>
    </location>
</feature>
<keyword evidence="1" id="KW-0863">Zinc-finger</keyword>
<dbReference type="Proteomes" id="UP000076532">
    <property type="component" value="Unassembled WGS sequence"/>
</dbReference>
<feature type="compositionally biased region" description="Basic residues" evidence="2">
    <location>
        <begin position="50"/>
        <end position="64"/>
    </location>
</feature>
<keyword evidence="1" id="KW-0862">Zinc</keyword>
<dbReference type="OrthoDB" id="3261052at2759"/>
<feature type="non-terminal residue" evidence="4">
    <location>
        <position position="1"/>
    </location>
</feature>
<protein>
    <recommendedName>
        <fullName evidence="3">SWIM-type domain-containing protein</fullName>
    </recommendedName>
</protein>
<reference evidence="4 5" key="1">
    <citation type="journal article" date="2016" name="Mol. Biol. Evol.">
        <title>Comparative Genomics of Early-Diverging Mushroom-Forming Fungi Provides Insights into the Origins of Lignocellulose Decay Capabilities.</title>
        <authorList>
            <person name="Nagy L.G."/>
            <person name="Riley R."/>
            <person name="Tritt A."/>
            <person name="Adam C."/>
            <person name="Daum C."/>
            <person name="Floudas D."/>
            <person name="Sun H."/>
            <person name="Yadav J.S."/>
            <person name="Pangilinan J."/>
            <person name="Larsson K.H."/>
            <person name="Matsuura K."/>
            <person name="Barry K."/>
            <person name="Labutti K."/>
            <person name="Kuo R."/>
            <person name="Ohm R.A."/>
            <person name="Bhattacharya S.S."/>
            <person name="Shirouzu T."/>
            <person name="Yoshinaga Y."/>
            <person name="Martin F.M."/>
            <person name="Grigoriev I.V."/>
            <person name="Hibbett D.S."/>
        </authorList>
    </citation>
    <scope>NUCLEOTIDE SEQUENCE [LARGE SCALE GENOMIC DNA]</scope>
    <source>
        <strain evidence="4 5">CBS 109695</strain>
    </source>
</reference>
<evidence type="ECO:0000259" key="3">
    <source>
        <dbReference type="PROSITE" id="PS50966"/>
    </source>
</evidence>
<dbReference type="EMBL" id="KV418359">
    <property type="protein sequence ID" value="KZP02693.1"/>
    <property type="molecule type" value="Genomic_DNA"/>
</dbReference>
<feature type="region of interest" description="Disordered" evidence="2">
    <location>
        <begin position="228"/>
        <end position="268"/>
    </location>
</feature>
<sequence>ATWSIHAPRRSTTDSWYPPAHFENNLEMYGSGLLVSKYIPDIPTPDPPKPARKAGRPPKRKYRARAPEPLKSPTPELSVPLASTTKSSSPMESPNGTGATASPPIARLLQLKAQNAFQASPGSPRSSKSASKMAKTQLDKISRAAEDGWMLIEKDIPTHELPAWFETHVWLETTGDRGKDIRARRFTGEISKLTTPLVSQHLRNTHTPIFRVVYNCLEACCRDLDQEHEDENADRQRRENDVDDSGDSDETETEDEGGGKKTPMKRKRATNDTRMCDVILHVEVTADKPECAKIWQHWSHPEAHNEALQWSLRLRCIATEDLSTLGGPEKSFPDHQFTKIYLDDAGWNVPQYRRPTNKDIENIFPAFRRRERLAKNSFEGLSKFAQQNKDCVFLYSPHSPHADKPTKLMSASSDDWSKDSAILHSRKSGVGLDSAHRHKNENFAPVTLLTTVNDVGRMVPMTHSVATLISEDIKSSTLVLFLKSTKAMVEARAQAIVDGAPIEDRTTEEVKKLKKEAASTVHNGWHPGHFMIDKSLAEKQAIKRDIGLPTGQTRDGTLNTNNWTESAFRTFNVVFLENHKNKRIDRLQSILINDFLPHYRFWSHTEARPSKEFLRVTRHGHDLWSADNVIPRKSHPGEYEVYYIKLVPATGYAVMRELISVDLFSAAQESRSHTVEYNMPLCTCTVFLQTGKFCMHLWAVRWFVSNGPIQDWSRTAVSDLGAATVARTAYKSQKKDFKTPRDVDFMERVDRLLQMVDNSGDYNPASVGFSTEEASDPIVSLPVSLIKEVIKPRRDRKPAVAVLSSFTSSSKVVTRPGRASVVSPLHRGRQATKLPLYNHNGTPGHAVQPPLPSLYNSLVRASNQPDKSPPKITEALQDVLDANLLRGNALPTLRIPNHACLIHLCDAPHAPGKPVTNSPSTASSDLQQLTPKALIVSSPEDASLELESAIGDPQFLEYHVDWDTSNNGPWISMLDMLNKVARNLQRSFVVFLGSGEMEASLIKTHFGSWANQQGKKHNSDGTVTWEGFPQTPS</sequence>
<feature type="region of interest" description="Disordered" evidence="2">
    <location>
        <begin position="1011"/>
        <end position="1033"/>
    </location>
</feature>
<keyword evidence="5" id="KW-1185">Reference proteome</keyword>
<name>A0A167T980_9AGAM</name>
<evidence type="ECO:0000256" key="1">
    <source>
        <dbReference type="PROSITE-ProRule" id="PRU00325"/>
    </source>
</evidence>
<evidence type="ECO:0000256" key="2">
    <source>
        <dbReference type="SAM" id="MobiDB-lite"/>
    </source>
</evidence>
<feature type="non-terminal residue" evidence="4">
    <location>
        <position position="1033"/>
    </location>
</feature>
<dbReference type="GO" id="GO:0008270">
    <property type="term" value="F:zinc ion binding"/>
    <property type="evidence" value="ECO:0007669"/>
    <property type="project" value="UniProtKB-KW"/>
</dbReference>
<feature type="compositionally biased region" description="Polar residues" evidence="2">
    <location>
        <begin position="81"/>
        <end position="100"/>
    </location>
</feature>
<feature type="compositionally biased region" description="Low complexity" evidence="2">
    <location>
        <begin position="119"/>
        <end position="135"/>
    </location>
</feature>
<feature type="compositionally biased region" description="Acidic residues" evidence="2">
    <location>
        <begin position="241"/>
        <end position="256"/>
    </location>
</feature>
<proteinExistence type="predicted"/>